<gene>
    <name evidence="1" type="ORF">AVDCRST_MAG59-4098</name>
</gene>
<evidence type="ECO:0000313" key="1">
    <source>
        <dbReference type="EMBL" id="CAA9576290.1"/>
    </source>
</evidence>
<proteinExistence type="predicted"/>
<dbReference type="EMBL" id="CADCWF010000302">
    <property type="protein sequence ID" value="CAA9576290.1"/>
    <property type="molecule type" value="Genomic_DNA"/>
</dbReference>
<accession>A0A6J4VHV4</accession>
<sequence>MHRYGIAVGGTPRFLPQEGIRIRAHLRLPKPFTGISYHTAKQPRL</sequence>
<organism evidence="1">
    <name type="scientific">uncultured Thermomicrobiales bacterium</name>
    <dbReference type="NCBI Taxonomy" id="1645740"/>
    <lineage>
        <taxon>Bacteria</taxon>
        <taxon>Pseudomonadati</taxon>
        <taxon>Thermomicrobiota</taxon>
        <taxon>Thermomicrobia</taxon>
        <taxon>Thermomicrobiales</taxon>
        <taxon>environmental samples</taxon>
    </lineage>
</organism>
<reference evidence="1" key="1">
    <citation type="submission" date="2020-02" db="EMBL/GenBank/DDBJ databases">
        <authorList>
            <person name="Meier V. D."/>
        </authorList>
    </citation>
    <scope>NUCLEOTIDE SEQUENCE</scope>
    <source>
        <strain evidence="1">AVDCRST_MAG59</strain>
    </source>
</reference>
<dbReference type="AlphaFoldDB" id="A0A6J4VHV4"/>
<protein>
    <submittedName>
        <fullName evidence="1">Uncharacterized protein</fullName>
    </submittedName>
</protein>
<name>A0A6J4VHV4_9BACT</name>